<dbReference type="Proteomes" id="UP000560658">
    <property type="component" value="Unassembled WGS sequence"/>
</dbReference>
<dbReference type="RefSeq" id="WP_148298471.1">
    <property type="nucleotide sequence ID" value="NZ_JACIER010000006.1"/>
</dbReference>
<gene>
    <name evidence="2" type="ORF">GGR06_001921</name>
</gene>
<reference evidence="2" key="1">
    <citation type="submission" date="2020-08" db="EMBL/GenBank/DDBJ databases">
        <title>Genomic Encyclopedia of Type Strains, Phase IV (KMG-IV): sequencing the most valuable type-strain genomes for metagenomic binning, comparative biology and taxonomic classification.</title>
        <authorList>
            <person name="Goeker M."/>
        </authorList>
    </citation>
    <scope>NUCLEOTIDE SEQUENCE [LARGE SCALE GENOMIC DNA]</scope>
    <source>
        <strain evidence="2">DSM 105720</strain>
    </source>
</reference>
<keyword evidence="1" id="KW-0732">Signal</keyword>
<comment type="caution">
    <text evidence="2">The sequence shown here is derived from an EMBL/GenBank/DDBJ whole genome shotgun (WGS) entry which is preliminary data.</text>
</comment>
<keyword evidence="3" id="KW-1185">Reference proteome</keyword>
<sequence>MKKFIFSAAALCAMAFTAQNAVAQVLPQLTSSVTSIDLGTVQVNDVVPVEFDLNLLNLGSITPSIANLQVESRQSRVRVGDVVALPAGTVTWDVDTTIEPLGVGALAGEALEVSLEVPIPLLPSITLSTEIPVTGTVVP</sequence>
<evidence type="ECO:0000313" key="3">
    <source>
        <dbReference type="Proteomes" id="UP000560658"/>
    </source>
</evidence>
<evidence type="ECO:0000256" key="1">
    <source>
        <dbReference type="SAM" id="SignalP"/>
    </source>
</evidence>
<proteinExistence type="predicted"/>
<organism evidence="2 3">
    <name type="scientific">Bacteroides reticulotermitis</name>
    <dbReference type="NCBI Taxonomy" id="1133319"/>
    <lineage>
        <taxon>Bacteria</taxon>
        <taxon>Pseudomonadati</taxon>
        <taxon>Bacteroidota</taxon>
        <taxon>Bacteroidia</taxon>
        <taxon>Bacteroidales</taxon>
        <taxon>Bacteroidaceae</taxon>
        <taxon>Bacteroides</taxon>
    </lineage>
</organism>
<feature type="signal peptide" evidence="1">
    <location>
        <begin position="1"/>
        <end position="23"/>
    </location>
</feature>
<dbReference type="AlphaFoldDB" id="A0A840D6U3"/>
<name>A0A840D6U3_9BACE</name>
<feature type="chain" id="PRO_5032896319" evidence="1">
    <location>
        <begin position="24"/>
        <end position="139"/>
    </location>
</feature>
<dbReference type="EMBL" id="JACIER010000006">
    <property type="protein sequence ID" value="MBB4044132.1"/>
    <property type="molecule type" value="Genomic_DNA"/>
</dbReference>
<evidence type="ECO:0000313" key="2">
    <source>
        <dbReference type="EMBL" id="MBB4044132.1"/>
    </source>
</evidence>
<protein>
    <submittedName>
        <fullName evidence="2">Uncharacterized protein</fullName>
    </submittedName>
</protein>
<accession>A0A840D6U3</accession>